<keyword evidence="3" id="KW-0539">Nucleus</keyword>
<dbReference type="SUPFAM" id="SSF57701">
    <property type="entry name" value="Zn2/Cys6 DNA-binding domain"/>
    <property type="match status" value="1"/>
</dbReference>
<dbReference type="GO" id="GO:0003677">
    <property type="term" value="F:DNA binding"/>
    <property type="evidence" value="ECO:0007669"/>
    <property type="project" value="InterPro"/>
</dbReference>
<dbReference type="InterPro" id="IPR036864">
    <property type="entry name" value="Zn2-C6_fun-type_DNA-bd_sf"/>
</dbReference>
<proteinExistence type="predicted"/>
<dbReference type="RefSeq" id="XP_025375950.1">
    <property type="nucleotide sequence ID" value="XM_025525269.1"/>
</dbReference>
<feature type="compositionally biased region" description="Low complexity" evidence="4">
    <location>
        <begin position="818"/>
        <end position="827"/>
    </location>
</feature>
<feature type="region of interest" description="Disordered" evidence="4">
    <location>
        <begin position="242"/>
        <end position="272"/>
    </location>
</feature>
<dbReference type="InterPro" id="IPR007219">
    <property type="entry name" value="XnlR_reg_dom"/>
</dbReference>
<gene>
    <name evidence="6" type="ORF">FA10DRAFT_303681</name>
</gene>
<name>A0A316YHV6_9BASI</name>
<dbReference type="OrthoDB" id="3362851at2759"/>
<feature type="region of interest" description="Disordered" evidence="4">
    <location>
        <begin position="202"/>
        <end position="224"/>
    </location>
</feature>
<keyword evidence="7" id="KW-1185">Reference proteome</keyword>
<dbReference type="SMART" id="SM00906">
    <property type="entry name" value="Fungal_trans"/>
    <property type="match status" value="1"/>
</dbReference>
<evidence type="ECO:0000256" key="1">
    <source>
        <dbReference type="ARBA" id="ARBA00004123"/>
    </source>
</evidence>
<accession>A0A316YHV6</accession>
<dbReference type="InterPro" id="IPR001138">
    <property type="entry name" value="Zn2Cys6_DnaBD"/>
</dbReference>
<evidence type="ECO:0000313" key="6">
    <source>
        <dbReference type="EMBL" id="PWN88752.1"/>
    </source>
</evidence>
<feature type="region of interest" description="Disordered" evidence="4">
    <location>
        <begin position="772"/>
        <end position="897"/>
    </location>
</feature>
<feature type="compositionally biased region" description="Low complexity" evidence="4">
    <location>
        <begin position="154"/>
        <end position="172"/>
    </location>
</feature>
<dbReference type="STRING" id="215250.A0A316YHV6"/>
<feature type="region of interest" description="Disordered" evidence="4">
    <location>
        <begin position="584"/>
        <end position="617"/>
    </location>
</feature>
<feature type="compositionally biased region" description="Low complexity" evidence="4">
    <location>
        <begin position="881"/>
        <end position="897"/>
    </location>
</feature>
<sequence>MEAQQQAQQPPPQEQQARKRPDKSRGHRPRAVYTCDACRLRKVKCDGCDGGPGCSHCRRRGESCTWTKGKPRSGPVRGVYVQGYGYGYGNGHGRGHEQGQEQGYRQGLEDVGTGTDSRDTSLSSRLARIETLLSEAGWRVSSEQGSRRGADAGTRPTRAPTTTTMTTAATSTVPQPARPSSVEGDSEAVDDLLATAEHRQGRMHADGHRQGHRHGHGHERRRDEPDQVYIARHDRFDHQILVSSPDAHPGGGAGAGSSSMASSPVFGSGSEGAARGAAGLDDAFGARAHVFRSRLPARPTCDAVVRLYFARLEWIHHVIHVPSFLAWYEGLWARHDLGRDDLLMLALLYALLCVTGHFFDLKPGHVHTDDDEQHHPPPFEDHDMYRLSYECLVEAEYLRRHSLTAIQTLVMQGLYLVNMGENDTHHANLALAIRMAAALGLSKLDAPGPGGGAGTSNAHASASAGARLRAEMGRRVWWSMVCQDAYTASSCNFSYSIVDGQVKTHLPANLDDEQLLVLSAHARPLPLDSHATSMSYHIAKIPFALIAKKTVDLFNDDRLDYGAVLALEDELQAQYRALPAYLRPEAADEEGRDEAVTRHGNGNGNGEHDDDDGDDDGRQQQLRWQRLFMGITLHNRIMRIYRPMLGHAYNNDDDGGRQRAAKRALVTSAKALMRLVARARQIGFPGLRWWVVLVHVFTAAVVLCVHVHFAAAAAAAAAAGNAGLAGVKKEEDEAESVALLRVAVEVLGAAAKRSAAARQAVRLVEMLQMRSRSQLQSSHGARTTRPGETARQHHGYGNDGDGNNSGPSRGQDASTLWQHPQQQQVGQPAMSPWHASRAMAPAPSNGNNGAGGDNDDDDARGWMDLDWSSLLGHAPRPGPVPVADSQASSSSSSSADPALLGSGISGLNQDLWETIEAFATSSSSLGIAAPAALGTAAFVPTAFGGF</sequence>
<dbReference type="GO" id="GO:0005634">
    <property type="term" value="C:nucleus"/>
    <property type="evidence" value="ECO:0007669"/>
    <property type="project" value="UniProtKB-SubCell"/>
</dbReference>
<feature type="domain" description="Zn(2)-C6 fungal-type" evidence="5">
    <location>
        <begin position="34"/>
        <end position="66"/>
    </location>
</feature>
<dbReference type="GO" id="GO:0008270">
    <property type="term" value="F:zinc ion binding"/>
    <property type="evidence" value="ECO:0007669"/>
    <property type="project" value="InterPro"/>
</dbReference>
<dbReference type="InParanoid" id="A0A316YHV6"/>
<dbReference type="EMBL" id="KZ819638">
    <property type="protein sequence ID" value="PWN88752.1"/>
    <property type="molecule type" value="Genomic_DNA"/>
</dbReference>
<evidence type="ECO:0000313" key="7">
    <source>
        <dbReference type="Proteomes" id="UP000245768"/>
    </source>
</evidence>
<dbReference type="SMART" id="SM00066">
    <property type="entry name" value="GAL4"/>
    <property type="match status" value="1"/>
</dbReference>
<feature type="region of interest" description="Disordered" evidence="4">
    <location>
        <begin position="1"/>
        <end position="29"/>
    </location>
</feature>
<evidence type="ECO:0000256" key="4">
    <source>
        <dbReference type="SAM" id="MobiDB-lite"/>
    </source>
</evidence>
<dbReference type="PANTHER" id="PTHR31001">
    <property type="entry name" value="UNCHARACTERIZED TRANSCRIPTIONAL REGULATORY PROTEIN"/>
    <property type="match status" value="1"/>
</dbReference>
<organism evidence="6 7">
    <name type="scientific">Acaromyces ingoldii</name>
    <dbReference type="NCBI Taxonomy" id="215250"/>
    <lineage>
        <taxon>Eukaryota</taxon>
        <taxon>Fungi</taxon>
        <taxon>Dikarya</taxon>
        <taxon>Basidiomycota</taxon>
        <taxon>Ustilaginomycotina</taxon>
        <taxon>Exobasidiomycetes</taxon>
        <taxon>Exobasidiales</taxon>
        <taxon>Cryptobasidiaceae</taxon>
        <taxon>Acaromyces</taxon>
    </lineage>
</organism>
<dbReference type="Pfam" id="PF00172">
    <property type="entry name" value="Zn_clus"/>
    <property type="match status" value="1"/>
</dbReference>
<feature type="compositionally biased region" description="Low complexity" evidence="4">
    <location>
        <begin position="801"/>
        <end position="810"/>
    </location>
</feature>
<reference evidence="6 7" key="1">
    <citation type="journal article" date="2018" name="Mol. Biol. Evol.">
        <title>Broad Genomic Sampling Reveals a Smut Pathogenic Ancestry of the Fungal Clade Ustilaginomycotina.</title>
        <authorList>
            <person name="Kijpornyongpan T."/>
            <person name="Mondo S.J."/>
            <person name="Barry K."/>
            <person name="Sandor L."/>
            <person name="Lee J."/>
            <person name="Lipzen A."/>
            <person name="Pangilinan J."/>
            <person name="LaButti K."/>
            <person name="Hainaut M."/>
            <person name="Henrissat B."/>
            <person name="Grigoriev I.V."/>
            <person name="Spatafora J.W."/>
            <person name="Aime M.C."/>
        </authorList>
    </citation>
    <scope>NUCLEOTIDE SEQUENCE [LARGE SCALE GENOMIC DNA]</scope>
    <source>
        <strain evidence="6 7">MCA 4198</strain>
    </source>
</reference>
<dbReference type="GO" id="GO:0006351">
    <property type="term" value="P:DNA-templated transcription"/>
    <property type="evidence" value="ECO:0007669"/>
    <property type="project" value="InterPro"/>
</dbReference>
<dbReference type="CDD" id="cd00067">
    <property type="entry name" value="GAL4"/>
    <property type="match status" value="1"/>
</dbReference>
<feature type="compositionally biased region" description="Basic residues" evidence="4">
    <location>
        <begin position="210"/>
        <end position="219"/>
    </location>
</feature>
<dbReference type="Proteomes" id="UP000245768">
    <property type="component" value="Unassembled WGS sequence"/>
</dbReference>
<dbReference type="PROSITE" id="PS50048">
    <property type="entry name" value="ZN2_CY6_FUNGAL_2"/>
    <property type="match status" value="1"/>
</dbReference>
<dbReference type="GO" id="GO:0000981">
    <property type="term" value="F:DNA-binding transcription factor activity, RNA polymerase II-specific"/>
    <property type="evidence" value="ECO:0007669"/>
    <property type="project" value="InterPro"/>
</dbReference>
<dbReference type="Pfam" id="PF04082">
    <property type="entry name" value="Fungal_trans"/>
    <property type="match status" value="1"/>
</dbReference>
<evidence type="ECO:0000256" key="3">
    <source>
        <dbReference type="ARBA" id="ARBA00023242"/>
    </source>
</evidence>
<feature type="region of interest" description="Disordered" evidence="4">
    <location>
        <begin position="93"/>
        <end position="122"/>
    </location>
</feature>
<feature type="compositionally biased region" description="Low complexity" evidence="4">
    <location>
        <begin position="256"/>
        <end position="272"/>
    </location>
</feature>
<feature type="region of interest" description="Disordered" evidence="4">
    <location>
        <begin position="54"/>
        <end position="77"/>
    </location>
</feature>
<dbReference type="CDD" id="cd12148">
    <property type="entry name" value="fungal_TF_MHR"/>
    <property type="match status" value="1"/>
</dbReference>
<dbReference type="InterPro" id="IPR050613">
    <property type="entry name" value="Sec_Metabolite_Reg"/>
</dbReference>
<keyword evidence="2" id="KW-0479">Metal-binding</keyword>
<dbReference type="PANTHER" id="PTHR31001:SF76">
    <property type="entry name" value="ZN(2)-C6 FUNGAL-TYPE DOMAIN-CONTAINING PROTEIN"/>
    <property type="match status" value="1"/>
</dbReference>
<evidence type="ECO:0000256" key="2">
    <source>
        <dbReference type="ARBA" id="ARBA00022723"/>
    </source>
</evidence>
<feature type="compositionally biased region" description="Basic residues" evidence="4">
    <location>
        <begin position="18"/>
        <end position="29"/>
    </location>
</feature>
<dbReference type="Gene3D" id="4.10.240.10">
    <property type="entry name" value="Zn(2)-C6 fungal-type DNA-binding domain"/>
    <property type="match status" value="1"/>
</dbReference>
<comment type="subcellular location">
    <subcellularLocation>
        <location evidence="1">Nucleus</location>
    </subcellularLocation>
</comment>
<dbReference type="GeneID" id="37047185"/>
<feature type="region of interest" description="Disordered" evidence="4">
    <location>
        <begin position="138"/>
        <end position="187"/>
    </location>
</feature>
<dbReference type="PROSITE" id="PS00463">
    <property type="entry name" value="ZN2_CY6_FUNGAL_1"/>
    <property type="match status" value="1"/>
</dbReference>
<protein>
    <recommendedName>
        <fullName evidence="5">Zn(2)-C6 fungal-type domain-containing protein</fullName>
    </recommendedName>
</protein>
<dbReference type="AlphaFoldDB" id="A0A316YHV6"/>
<evidence type="ECO:0000259" key="5">
    <source>
        <dbReference type="PROSITE" id="PS50048"/>
    </source>
</evidence>